<protein>
    <submittedName>
        <fullName evidence="5">Metallophosphoesterase</fullName>
    </submittedName>
</protein>
<name>A0A9X2HZW1_9FLAO</name>
<evidence type="ECO:0000256" key="2">
    <source>
        <dbReference type="ARBA" id="ARBA00022801"/>
    </source>
</evidence>
<feature type="transmembrane region" description="Helical" evidence="3">
    <location>
        <begin position="27"/>
        <end position="47"/>
    </location>
</feature>
<evidence type="ECO:0000313" key="5">
    <source>
        <dbReference type="EMBL" id="MCP9198709.1"/>
    </source>
</evidence>
<dbReference type="PANTHER" id="PTHR31302:SF31">
    <property type="entry name" value="PHOSPHODIESTERASE YAEI"/>
    <property type="match status" value="1"/>
</dbReference>
<keyword evidence="3" id="KW-0812">Transmembrane</keyword>
<dbReference type="InterPro" id="IPR004843">
    <property type="entry name" value="Calcineurin-like_PHP"/>
</dbReference>
<keyword evidence="3" id="KW-0472">Membrane</keyword>
<proteinExistence type="predicted"/>
<organism evidence="5 6">
    <name type="scientific">Christiangramia oceanisediminis</name>
    <dbReference type="NCBI Taxonomy" id="2920386"/>
    <lineage>
        <taxon>Bacteria</taxon>
        <taxon>Pseudomonadati</taxon>
        <taxon>Bacteroidota</taxon>
        <taxon>Flavobacteriia</taxon>
        <taxon>Flavobacteriales</taxon>
        <taxon>Flavobacteriaceae</taxon>
        <taxon>Christiangramia</taxon>
    </lineage>
</organism>
<sequence length="408" mass="46511">MRWIILLVIYLIVDIYAYQAVRSLSKNTWIAIAYFVLSLLVIANLFYQFNQSSGGGTFAGARGYAIGLFLAFFASKIVLSVFMLGEDIVRIPLATYQKLFGSSESFSIPSRRKFLSTVALGLAAIPFASLLYGMYKGRYDFRVLRYTLYFDDLPESFDGYRISQISDIHSGSFDNKEKIQYGIDLLKEQDSDLVVFTGDLVNNLASEMDDWKDLFSKVNAKDGVYSILGNHDYGDYHNWESGDAKRENLDRLKKTHAEMGWDLMLNENRFIEKNGERIALVGVENWGIGGFKKAGDLEKAGEGVSNDDFKVLLSHDPSHWEEEVKKHDKHYHLTLSGHTHGMQFGIEIPGWFRWSPVQYRYKHWAGIYEESGRYINVNRGFGFLAYPGRVGIWPEISVIELKKGPKPA</sequence>
<keyword evidence="6" id="KW-1185">Reference proteome</keyword>
<dbReference type="Proteomes" id="UP001155280">
    <property type="component" value="Unassembled WGS sequence"/>
</dbReference>
<keyword evidence="3" id="KW-1133">Transmembrane helix</keyword>
<dbReference type="GO" id="GO:0009245">
    <property type="term" value="P:lipid A biosynthetic process"/>
    <property type="evidence" value="ECO:0007669"/>
    <property type="project" value="TreeGrafter"/>
</dbReference>
<dbReference type="AlphaFoldDB" id="A0A9X2HZW1"/>
<feature type="transmembrane region" description="Helical" evidence="3">
    <location>
        <begin position="114"/>
        <end position="135"/>
    </location>
</feature>
<dbReference type="EMBL" id="JANCNS010000001">
    <property type="protein sequence ID" value="MCP9198709.1"/>
    <property type="molecule type" value="Genomic_DNA"/>
</dbReference>
<gene>
    <name evidence="5" type="ORF">MKO06_02240</name>
</gene>
<keyword evidence="1" id="KW-0479">Metal-binding</keyword>
<comment type="caution">
    <text evidence="5">The sequence shown here is derived from an EMBL/GenBank/DDBJ whole genome shotgun (WGS) entry which is preliminary data.</text>
</comment>
<feature type="transmembrane region" description="Helical" evidence="3">
    <location>
        <begin position="59"/>
        <end position="84"/>
    </location>
</feature>
<dbReference type="Gene3D" id="3.60.21.10">
    <property type="match status" value="1"/>
</dbReference>
<dbReference type="InterPro" id="IPR051158">
    <property type="entry name" value="Metallophosphoesterase_sf"/>
</dbReference>
<dbReference type="PANTHER" id="PTHR31302">
    <property type="entry name" value="TRANSMEMBRANE PROTEIN WITH METALLOPHOSPHOESTERASE DOMAIN-RELATED"/>
    <property type="match status" value="1"/>
</dbReference>
<reference evidence="5" key="1">
    <citation type="submission" date="2022-07" db="EMBL/GenBank/DDBJ databases">
        <title>Gramela sediminis sp. nov., isolated from deep-sea sediment of the Indian Ocean.</title>
        <authorList>
            <person name="Shi H."/>
        </authorList>
    </citation>
    <scope>NUCLEOTIDE SEQUENCE</scope>
    <source>
        <strain evidence="5">GC03-9</strain>
    </source>
</reference>
<dbReference type="SUPFAM" id="SSF56300">
    <property type="entry name" value="Metallo-dependent phosphatases"/>
    <property type="match status" value="1"/>
</dbReference>
<dbReference type="GO" id="GO:0046872">
    <property type="term" value="F:metal ion binding"/>
    <property type="evidence" value="ECO:0007669"/>
    <property type="project" value="UniProtKB-KW"/>
</dbReference>
<evidence type="ECO:0000256" key="1">
    <source>
        <dbReference type="ARBA" id="ARBA00022723"/>
    </source>
</evidence>
<dbReference type="InterPro" id="IPR029052">
    <property type="entry name" value="Metallo-depent_PP-like"/>
</dbReference>
<evidence type="ECO:0000259" key="4">
    <source>
        <dbReference type="Pfam" id="PF00149"/>
    </source>
</evidence>
<dbReference type="GO" id="GO:0016020">
    <property type="term" value="C:membrane"/>
    <property type="evidence" value="ECO:0007669"/>
    <property type="project" value="GOC"/>
</dbReference>
<dbReference type="Pfam" id="PF00149">
    <property type="entry name" value="Metallophos"/>
    <property type="match status" value="1"/>
</dbReference>
<feature type="domain" description="Calcineurin-like phosphoesterase" evidence="4">
    <location>
        <begin position="161"/>
        <end position="341"/>
    </location>
</feature>
<keyword evidence="2" id="KW-0378">Hydrolase</keyword>
<accession>A0A9X2HZW1</accession>
<evidence type="ECO:0000256" key="3">
    <source>
        <dbReference type="SAM" id="Phobius"/>
    </source>
</evidence>
<dbReference type="GO" id="GO:0008758">
    <property type="term" value="F:UDP-2,3-diacylglucosamine hydrolase activity"/>
    <property type="evidence" value="ECO:0007669"/>
    <property type="project" value="TreeGrafter"/>
</dbReference>
<evidence type="ECO:0000313" key="6">
    <source>
        <dbReference type="Proteomes" id="UP001155280"/>
    </source>
</evidence>
<dbReference type="RefSeq" id="WP_241550713.1">
    <property type="nucleotide sequence ID" value="NZ_JANCNS010000001.1"/>
</dbReference>
<dbReference type="CDD" id="cd07385">
    <property type="entry name" value="MPP_YkuE_C"/>
    <property type="match status" value="1"/>
</dbReference>